<comment type="caution">
    <text evidence="1">The sequence shown here is derived from an EMBL/GenBank/DDBJ whole genome shotgun (WGS) entry which is preliminary data.</text>
</comment>
<dbReference type="KEGG" id="hja:BST95_11625"/>
<name>A0AAP8SP70_9GAMM</name>
<dbReference type="EMBL" id="PKUR01000002">
    <property type="protein sequence ID" value="PLW86823.1"/>
    <property type="molecule type" value="Genomic_DNA"/>
</dbReference>
<keyword evidence="2" id="KW-1185">Reference proteome</keyword>
<dbReference type="RefSeq" id="WP_084199612.1">
    <property type="nucleotide sequence ID" value="NZ_BMYL01000009.1"/>
</dbReference>
<gene>
    <name evidence="1" type="ORF">C0029_10625</name>
</gene>
<protein>
    <submittedName>
        <fullName evidence="1">Uncharacterized protein</fullName>
    </submittedName>
</protein>
<accession>A0AAP8SP70</accession>
<organism evidence="1 2">
    <name type="scientific">Halioglobus japonicus</name>
    <dbReference type="NCBI Taxonomy" id="930805"/>
    <lineage>
        <taxon>Bacteria</taxon>
        <taxon>Pseudomonadati</taxon>
        <taxon>Pseudomonadota</taxon>
        <taxon>Gammaproteobacteria</taxon>
        <taxon>Cellvibrionales</taxon>
        <taxon>Halieaceae</taxon>
        <taxon>Halioglobus</taxon>
    </lineage>
</organism>
<sequence length="96" mass="11213">MIYLQFEVEPKYDSDENAQYGGAYVNCWINQAMPKSAEEQARLDIESHGWAIRTLEEKSLVAREDYAESDNLEYYEQALIDGEVYVFHTFPPEICH</sequence>
<dbReference type="Proteomes" id="UP000235162">
    <property type="component" value="Unassembled WGS sequence"/>
</dbReference>
<proteinExistence type="predicted"/>
<evidence type="ECO:0000313" key="1">
    <source>
        <dbReference type="EMBL" id="PLW86823.1"/>
    </source>
</evidence>
<evidence type="ECO:0000313" key="2">
    <source>
        <dbReference type="Proteomes" id="UP000235162"/>
    </source>
</evidence>
<dbReference type="AlphaFoldDB" id="A0AAP8SP70"/>
<reference evidence="1 2" key="1">
    <citation type="submission" date="2018-01" db="EMBL/GenBank/DDBJ databases">
        <title>The draft genome sequence of Halioglobus japonicus S1-36.</title>
        <authorList>
            <person name="Du Z.-J."/>
            <person name="Shi M.-J."/>
        </authorList>
    </citation>
    <scope>NUCLEOTIDE SEQUENCE [LARGE SCALE GENOMIC DNA]</scope>
    <source>
        <strain evidence="1 2">S1-36</strain>
    </source>
</reference>